<feature type="transmembrane region" description="Helical" evidence="1">
    <location>
        <begin position="20"/>
        <end position="38"/>
    </location>
</feature>
<sequence length="203" mass="22491">MLNQLKSQFHQISLPRLTAYFIILLGGIFIFSPALFSGQYNGFKLDKSSLIPLNEIHHGGPPKDGIPSIDSPKFITAPEATTLHDNDRVIGISTKSSVKAYPIRILNWHEIVNDGDIVISYCPLCGTGMAFISPNADFGVSGLLYNSDMLLYDRKTESLWSQIFGKAISGPRKGEALELIAVENTSWKNWQDNHPDTLVLSEK</sequence>
<feature type="non-terminal residue" evidence="2">
    <location>
        <position position="203"/>
    </location>
</feature>
<keyword evidence="1" id="KW-0812">Transmembrane</keyword>
<reference evidence="2" key="1">
    <citation type="submission" date="2018-06" db="EMBL/GenBank/DDBJ databases">
        <authorList>
            <person name="Zhirakovskaya E."/>
        </authorList>
    </citation>
    <scope>NUCLEOTIDE SEQUENCE</scope>
</reference>
<dbReference type="Pfam" id="PF11376">
    <property type="entry name" value="DUF3179"/>
    <property type="match status" value="1"/>
</dbReference>
<name>A0A3B0WMM7_9ZZZZ</name>
<keyword evidence="1" id="KW-0472">Membrane</keyword>
<dbReference type="EMBL" id="UOFF01000042">
    <property type="protein sequence ID" value="VAW53800.1"/>
    <property type="molecule type" value="Genomic_DNA"/>
</dbReference>
<protein>
    <recommendedName>
        <fullName evidence="3">DUF3179 domain-containing protein</fullName>
    </recommendedName>
</protein>
<keyword evidence="1" id="KW-1133">Transmembrane helix</keyword>
<evidence type="ECO:0008006" key="3">
    <source>
        <dbReference type="Google" id="ProtNLM"/>
    </source>
</evidence>
<dbReference type="InterPro" id="IPR021516">
    <property type="entry name" value="DUF3179"/>
</dbReference>
<evidence type="ECO:0000256" key="1">
    <source>
        <dbReference type="SAM" id="Phobius"/>
    </source>
</evidence>
<gene>
    <name evidence="2" type="ORF">MNBD_GAMMA07-51</name>
</gene>
<dbReference type="AlphaFoldDB" id="A0A3B0WMM7"/>
<evidence type="ECO:0000313" key="2">
    <source>
        <dbReference type="EMBL" id="VAW53800.1"/>
    </source>
</evidence>
<organism evidence="2">
    <name type="scientific">hydrothermal vent metagenome</name>
    <dbReference type="NCBI Taxonomy" id="652676"/>
    <lineage>
        <taxon>unclassified sequences</taxon>
        <taxon>metagenomes</taxon>
        <taxon>ecological metagenomes</taxon>
    </lineage>
</organism>
<accession>A0A3B0WMM7</accession>
<proteinExistence type="predicted"/>